<protein>
    <submittedName>
        <fullName evidence="3">LLM class flavin-dependent oxidoreductase</fullName>
    </submittedName>
</protein>
<dbReference type="PANTHER" id="PTHR43244">
    <property type="match status" value="1"/>
</dbReference>
<proteinExistence type="predicted"/>
<dbReference type="InterPro" id="IPR011251">
    <property type="entry name" value="Luciferase-like_dom"/>
</dbReference>
<evidence type="ECO:0000259" key="2">
    <source>
        <dbReference type="Pfam" id="PF00296"/>
    </source>
</evidence>
<dbReference type="PANTHER" id="PTHR43244:SF1">
    <property type="entry name" value="5,10-METHYLENETETRAHYDROMETHANOPTERIN REDUCTASE"/>
    <property type="match status" value="1"/>
</dbReference>
<dbReference type="InterPro" id="IPR036661">
    <property type="entry name" value="Luciferase-like_sf"/>
</dbReference>
<sequence>MSRSVSVLLPIVPTRAEQAAPFAAFVQWRGARALWQGQVLLNEQHQILAQLSGMGLRVPFGIGVSLMPLRHPVQAAIEARTLAAASGHPVTAGFGPGARAFQAMALGEPYKSPLTACREYLHIVRGLLDGDEVDQRGTYFSYSGSIPRSPAPPVEVGLGVLRPGMARIAGETADVAITWLTPPSYVRDVIVPALREGAEAVGRPVPRVVSIVPMAAAADGRNTLAVLGTGSSDHFAAPHYRDMLTRAGVEVDGEDPSATARSLLAAGGALTGDPAEMAAGIAAYHAAGADEVVLNNAGLGMLEGPRAVLRDLEALFNGNGW</sequence>
<keyword evidence="1" id="KW-0560">Oxidoreductase</keyword>
<dbReference type="InterPro" id="IPR050564">
    <property type="entry name" value="F420-G6PD/mer"/>
</dbReference>
<name>A0ABW8ELA0_STRT5</name>
<accession>A0ABW8ELA0</accession>
<dbReference type="Pfam" id="PF00296">
    <property type="entry name" value="Bac_luciferase"/>
    <property type="match status" value="1"/>
</dbReference>
<evidence type="ECO:0000313" key="3">
    <source>
        <dbReference type="EMBL" id="MFJ2822971.1"/>
    </source>
</evidence>
<evidence type="ECO:0000256" key="1">
    <source>
        <dbReference type="ARBA" id="ARBA00023002"/>
    </source>
</evidence>
<comment type="caution">
    <text evidence="3">The sequence shown here is derived from an EMBL/GenBank/DDBJ whole genome shotgun (WGS) entry which is preliminary data.</text>
</comment>
<dbReference type="Proteomes" id="UP001617351">
    <property type="component" value="Unassembled WGS sequence"/>
</dbReference>
<dbReference type="Gene3D" id="3.20.20.30">
    <property type="entry name" value="Luciferase-like domain"/>
    <property type="match status" value="1"/>
</dbReference>
<organism evidence="3 4">
    <name type="scientific">Streptomyces toxytricini</name>
    <name type="common">Actinomyces toxytricini</name>
    <dbReference type="NCBI Taxonomy" id="67369"/>
    <lineage>
        <taxon>Bacteria</taxon>
        <taxon>Bacillati</taxon>
        <taxon>Actinomycetota</taxon>
        <taxon>Actinomycetes</taxon>
        <taxon>Kitasatosporales</taxon>
        <taxon>Streptomycetaceae</taxon>
        <taxon>Streptomyces</taxon>
    </lineage>
</organism>
<dbReference type="CDD" id="cd01097">
    <property type="entry name" value="Tetrahydromethanopterin_reductase"/>
    <property type="match status" value="1"/>
</dbReference>
<dbReference type="EMBL" id="JBIUYY010000007">
    <property type="protein sequence ID" value="MFJ2822971.1"/>
    <property type="molecule type" value="Genomic_DNA"/>
</dbReference>
<dbReference type="SUPFAM" id="SSF51679">
    <property type="entry name" value="Bacterial luciferase-like"/>
    <property type="match status" value="1"/>
</dbReference>
<reference evidence="3 4" key="1">
    <citation type="submission" date="2024-10" db="EMBL/GenBank/DDBJ databases">
        <title>The Natural Products Discovery Center: Release of the First 8490 Sequenced Strains for Exploring Actinobacteria Biosynthetic Diversity.</title>
        <authorList>
            <person name="Kalkreuter E."/>
            <person name="Kautsar S.A."/>
            <person name="Yang D."/>
            <person name="Bader C.D."/>
            <person name="Teijaro C.N."/>
            <person name="Fluegel L."/>
            <person name="Davis C.M."/>
            <person name="Simpson J.R."/>
            <person name="Lauterbach L."/>
            <person name="Steele A.D."/>
            <person name="Gui C."/>
            <person name="Meng S."/>
            <person name="Li G."/>
            <person name="Viehrig K."/>
            <person name="Ye F."/>
            <person name="Su P."/>
            <person name="Kiefer A.F."/>
            <person name="Nichols A."/>
            <person name="Cepeda A.J."/>
            <person name="Yan W."/>
            <person name="Fan B."/>
            <person name="Jiang Y."/>
            <person name="Adhikari A."/>
            <person name="Zheng C.-J."/>
            <person name="Schuster L."/>
            <person name="Cowan T.M."/>
            <person name="Smanski M.J."/>
            <person name="Chevrette M.G."/>
            <person name="De Carvalho L.P.S."/>
            <person name="Shen B."/>
        </authorList>
    </citation>
    <scope>NUCLEOTIDE SEQUENCE [LARGE SCALE GENOMIC DNA]</scope>
    <source>
        <strain evidence="3 4">NPDC087220</strain>
    </source>
</reference>
<feature type="domain" description="Luciferase-like" evidence="2">
    <location>
        <begin position="19"/>
        <end position="291"/>
    </location>
</feature>
<evidence type="ECO:0000313" key="4">
    <source>
        <dbReference type="Proteomes" id="UP001617351"/>
    </source>
</evidence>
<keyword evidence="4" id="KW-1185">Reference proteome</keyword>
<gene>
    <name evidence="3" type="ORF">ACIO7M_17925</name>
</gene>
<dbReference type="RefSeq" id="WP_365509467.1">
    <property type="nucleotide sequence ID" value="NZ_JBFANW010000193.1"/>
</dbReference>